<accession>A0AA36JRW0</accession>
<organism evidence="1 2">
    <name type="scientific">Effrenium voratum</name>
    <dbReference type="NCBI Taxonomy" id="2562239"/>
    <lineage>
        <taxon>Eukaryota</taxon>
        <taxon>Sar</taxon>
        <taxon>Alveolata</taxon>
        <taxon>Dinophyceae</taxon>
        <taxon>Suessiales</taxon>
        <taxon>Symbiodiniaceae</taxon>
        <taxon>Effrenium</taxon>
    </lineage>
</organism>
<proteinExistence type="predicted"/>
<keyword evidence="2" id="KW-1185">Reference proteome</keyword>
<dbReference type="AlphaFoldDB" id="A0AA36JRW0"/>
<reference evidence="1" key="1">
    <citation type="submission" date="2023-08" db="EMBL/GenBank/DDBJ databases">
        <authorList>
            <person name="Chen Y."/>
            <person name="Shah S."/>
            <person name="Dougan E. K."/>
            <person name="Thang M."/>
            <person name="Chan C."/>
        </authorList>
    </citation>
    <scope>NUCLEOTIDE SEQUENCE</scope>
</reference>
<dbReference type="Proteomes" id="UP001178507">
    <property type="component" value="Unassembled WGS sequence"/>
</dbReference>
<sequence>MGFGLGFDAPSYDIDLERHSEMPLERLVSEIGHSLRFKGHCVLKLGLEEDLLEQATEQAVDLKRAGKLQARAAACADAPKAAPAR</sequence>
<name>A0AA36JRW0_9DINO</name>
<evidence type="ECO:0000313" key="1">
    <source>
        <dbReference type="EMBL" id="CAJ1411273.1"/>
    </source>
</evidence>
<protein>
    <submittedName>
        <fullName evidence="1">Uncharacterized protein</fullName>
    </submittedName>
</protein>
<evidence type="ECO:0000313" key="2">
    <source>
        <dbReference type="Proteomes" id="UP001178507"/>
    </source>
</evidence>
<dbReference type="EMBL" id="CAUJNA010003865">
    <property type="protein sequence ID" value="CAJ1411273.1"/>
    <property type="molecule type" value="Genomic_DNA"/>
</dbReference>
<comment type="caution">
    <text evidence="1">The sequence shown here is derived from an EMBL/GenBank/DDBJ whole genome shotgun (WGS) entry which is preliminary data.</text>
</comment>
<gene>
    <name evidence="1" type="ORF">EVOR1521_LOCUS31883</name>
</gene>